<protein>
    <submittedName>
        <fullName evidence="1">Uncharacterized protein</fullName>
    </submittedName>
</protein>
<accession>A0AAQ1UFM0</accession>
<evidence type="ECO:0000313" key="2">
    <source>
        <dbReference type="Proteomes" id="UP000255283"/>
    </source>
</evidence>
<comment type="caution">
    <text evidence="1">The sequence shown here is derived from an EMBL/GenBank/DDBJ whole genome shotgun (WGS) entry which is preliminary data.</text>
</comment>
<evidence type="ECO:0000313" key="1">
    <source>
        <dbReference type="EMBL" id="SUB78828.1"/>
    </source>
</evidence>
<dbReference type="EMBL" id="UGTJ01000001">
    <property type="protein sequence ID" value="SUB78828.1"/>
    <property type="molecule type" value="Genomic_DNA"/>
</dbReference>
<dbReference type="AlphaFoldDB" id="A0AAQ1UFM0"/>
<proteinExistence type="predicted"/>
<organism evidence="1 2">
    <name type="scientific">Segatella buccae</name>
    <dbReference type="NCBI Taxonomy" id="28126"/>
    <lineage>
        <taxon>Bacteria</taxon>
        <taxon>Pseudomonadati</taxon>
        <taxon>Bacteroidota</taxon>
        <taxon>Bacteroidia</taxon>
        <taxon>Bacteroidales</taxon>
        <taxon>Prevotellaceae</taxon>
        <taxon>Segatella</taxon>
    </lineage>
</organism>
<sequence>MTITDGTVSGLRKDIQIVNVGVTKLHTYASNIIVAGDRPNTLLGVGQTTLVLPDMDNLTNGLIQLGQNNVANRLAYYKKFGHYPETLQVG</sequence>
<dbReference type="RefSeq" id="WP_147279899.1">
    <property type="nucleotide sequence ID" value="NZ_JAHXQX010000022.1"/>
</dbReference>
<dbReference type="Proteomes" id="UP000255283">
    <property type="component" value="Unassembled WGS sequence"/>
</dbReference>
<name>A0AAQ1UFM0_9BACT</name>
<gene>
    <name evidence="1" type="ORF">NCTC13063_00074</name>
</gene>
<reference evidence="1 2" key="1">
    <citation type="submission" date="2018-06" db="EMBL/GenBank/DDBJ databases">
        <authorList>
            <consortium name="Pathogen Informatics"/>
            <person name="Doyle S."/>
        </authorList>
    </citation>
    <scope>NUCLEOTIDE SEQUENCE [LARGE SCALE GENOMIC DNA]</scope>
    <source>
        <strain evidence="1 2">NCTC13063</strain>
    </source>
</reference>